<gene>
    <name evidence="2" type="ORF">B5V51_10231</name>
</gene>
<comment type="caution">
    <text evidence="2">The sequence shown here is derived from an EMBL/GenBank/DDBJ whole genome shotgun (WGS) entry which is preliminary data.</text>
</comment>
<proteinExistence type="predicted"/>
<accession>A0A2A4JWD4</accession>
<evidence type="ECO:0000313" key="2">
    <source>
        <dbReference type="EMBL" id="PCG76129.1"/>
    </source>
</evidence>
<protein>
    <submittedName>
        <fullName evidence="2">Uncharacterized protein</fullName>
    </submittedName>
</protein>
<feature type="region of interest" description="Disordered" evidence="1">
    <location>
        <begin position="134"/>
        <end position="186"/>
    </location>
</feature>
<sequence>MDSTSDSESEDILELCKELNIKVPLKKQKLRNVYIAELENIDINNLPIEILPEFLPISNETASELNKELSQYPVTLAAEIEETVQNFVGELSQAPVTVPRSCEELPQNVVLEDPASHLDASVFNEIAPCSFQEQPTVSTTTANPPFRLEMQSSDDEYGGLNSNRKRSINGFADSKKWDKSKTREAR</sequence>
<reference evidence="2" key="1">
    <citation type="submission" date="2017-09" db="EMBL/GenBank/DDBJ databases">
        <title>Contemporary evolution of a Lepidopteran species, Heliothis virescens, in response to modern agricultural practices.</title>
        <authorList>
            <person name="Fritz M.L."/>
            <person name="Deyonke A.M."/>
            <person name="Papanicolaou A."/>
            <person name="Micinski S."/>
            <person name="Westbrook J."/>
            <person name="Gould F."/>
        </authorList>
    </citation>
    <scope>NUCLEOTIDE SEQUENCE [LARGE SCALE GENOMIC DNA]</scope>
    <source>
        <strain evidence="2">HvINT-</strain>
        <tissue evidence="2">Whole body</tissue>
    </source>
</reference>
<organism evidence="2">
    <name type="scientific">Heliothis virescens</name>
    <name type="common">Tobacco budworm moth</name>
    <dbReference type="NCBI Taxonomy" id="7102"/>
    <lineage>
        <taxon>Eukaryota</taxon>
        <taxon>Metazoa</taxon>
        <taxon>Ecdysozoa</taxon>
        <taxon>Arthropoda</taxon>
        <taxon>Hexapoda</taxon>
        <taxon>Insecta</taxon>
        <taxon>Pterygota</taxon>
        <taxon>Neoptera</taxon>
        <taxon>Endopterygota</taxon>
        <taxon>Lepidoptera</taxon>
        <taxon>Glossata</taxon>
        <taxon>Ditrysia</taxon>
        <taxon>Noctuoidea</taxon>
        <taxon>Noctuidae</taxon>
        <taxon>Heliothinae</taxon>
        <taxon>Heliothis</taxon>
    </lineage>
</organism>
<feature type="compositionally biased region" description="Polar residues" evidence="1">
    <location>
        <begin position="134"/>
        <end position="143"/>
    </location>
</feature>
<dbReference type="EMBL" id="NWSH01000476">
    <property type="protein sequence ID" value="PCG76129.1"/>
    <property type="molecule type" value="Genomic_DNA"/>
</dbReference>
<evidence type="ECO:0000256" key="1">
    <source>
        <dbReference type="SAM" id="MobiDB-lite"/>
    </source>
</evidence>
<feature type="compositionally biased region" description="Basic and acidic residues" evidence="1">
    <location>
        <begin position="173"/>
        <end position="186"/>
    </location>
</feature>
<dbReference type="AlphaFoldDB" id="A0A2A4JWD4"/>
<name>A0A2A4JWD4_HELVI</name>